<keyword evidence="1" id="KW-0472">Membrane</keyword>
<dbReference type="OrthoDB" id="1493774at2"/>
<gene>
    <name evidence="2" type="ORF">C8P68_103381</name>
</gene>
<evidence type="ECO:0000256" key="1">
    <source>
        <dbReference type="SAM" id="Phobius"/>
    </source>
</evidence>
<keyword evidence="1" id="KW-0812">Transmembrane</keyword>
<keyword evidence="1" id="KW-1133">Transmembrane helix</keyword>
<comment type="caution">
    <text evidence="2">The sequence shown here is derived from an EMBL/GenBank/DDBJ whole genome shotgun (WGS) entry which is preliminary data.</text>
</comment>
<evidence type="ECO:0000313" key="2">
    <source>
        <dbReference type="EMBL" id="PTQ98220.1"/>
    </source>
</evidence>
<keyword evidence="3" id="KW-1185">Reference proteome</keyword>
<name>A0A2T5JBH8_9SPHI</name>
<organism evidence="2 3">
    <name type="scientific">Mucilaginibacter yixingensis</name>
    <dbReference type="NCBI Taxonomy" id="1295612"/>
    <lineage>
        <taxon>Bacteria</taxon>
        <taxon>Pseudomonadati</taxon>
        <taxon>Bacteroidota</taxon>
        <taxon>Sphingobacteriia</taxon>
        <taxon>Sphingobacteriales</taxon>
        <taxon>Sphingobacteriaceae</taxon>
        <taxon>Mucilaginibacter</taxon>
    </lineage>
</organism>
<dbReference type="InterPro" id="IPR008620">
    <property type="entry name" value="FixH"/>
</dbReference>
<protein>
    <submittedName>
        <fullName evidence="2">Nitrogen fixation protein FixH</fullName>
    </submittedName>
</protein>
<evidence type="ECO:0000313" key="3">
    <source>
        <dbReference type="Proteomes" id="UP000244168"/>
    </source>
</evidence>
<sequence length="140" mass="16102">MNWGKGIIIGMAIFMAFILAMGVRMFNNPTDDYDHDYYEKGLRFDADYRKEKQVTLDDAKPKITLTASAIDIKFKTAATGQIHFMRPADRRLDRQLQFKSDATGAYNASLGLPASGRWQVQLNWQSNGKQYLYQQEVWVP</sequence>
<dbReference type="EMBL" id="QAOQ01000003">
    <property type="protein sequence ID" value="PTQ98220.1"/>
    <property type="molecule type" value="Genomic_DNA"/>
</dbReference>
<dbReference type="Proteomes" id="UP000244168">
    <property type="component" value="Unassembled WGS sequence"/>
</dbReference>
<dbReference type="Pfam" id="PF05751">
    <property type="entry name" value="FixH"/>
    <property type="match status" value="1"/>
</dbReference>
<reference evidence="2 3" key="1">
    <citation type="submission" date="2018-04" db="EMBL/GenBank/DDBJ databases">
        <title>Genomic Encyclopedia of Archaeal and Bacterial Type Strains, Phase II (KMG-II): from individual species to whole genera.</title>
        <authorList>
            <person name="Goeker M."/>
        </authorList>
    </citation>
    <scope>NUCLEOTIDE SEQUENCE [LARGE SCALE GENOMIC DNA]</scope>
    <source>
        <strain evidence="2 3">DSM 26809</strain>
    </source>
</reference>
<dbReference type="AlphaFoldDB" id="A0A2T5JBH8"/>
<dbReference type="RefSeq" id="WP_107828398.1">
    <property type="nucleotide sequence ID" value="NZ_CP160205.1"/>
</dbReference>
<proteinExistence type="predicted"/>
<feature type="transmembrane region" description="Helical" evidence="1">
    <location>
        <begin position="6"/>
        <end position="26"/>
    </location>
</feature>
<accession>A0A2T5JBH8</accession>